<dbReference type="SUPFAM" id="SSF52540">
    <property type="entry name" value="P-loop containing nucleoside triphosphate hydrolases"/>
    <property type="match status" value="4"/>
</dbReference>
<evidence type="ECO:0000256" key="3">
    <source>
        <dbReference type="ARBA" id="ARBA00022801"/>
    </source>
</evidence>
<dbReference type="Proteomes" id="UP000247409">
    <property type="component" value="Unassembled WGS sequence"/>
</dbReference>
<dbReference type="InterPro" id="IPR036388">
    <property type="entry name" value="WH-like_DNA-bd_sf"/>
</dbReference>
<dbReference type="InterPro" id="IPR027417">
    <property type="entry name" value="P-loop_NTPase"/>
</dbReference>
<dbReference type="FunFam" id="3.40.50.300:FF:000062">
    <property type="entry name" value="U5 small nuclear ribonucleoprotein helicase"/>
    <property type="match status" value="1"/>
</dbReference>
<dbReference type="FunFam" id="3.40.50.300:FF:000102">
    <property type="entry name" value="RNA helicase, activating signal cointegrator 1"/>
    <property type="match status" value="1"/>
</dbReference>
<dbReference type="STRING" id="448386.A0A2V3IJP5"/>
<feature type="region of interest" description="Disordered" evidence="6">
    <location>
        <begin position="22"/>
        <end position="75"/>
    </location>
</feature>
<keyword evidence="10" id="KW-1185">Reference proteome</keyword>
<dbReference type="SMART" id="SM00973">
    <property type="entry name" value="Sec63"/>
    <property type="match status" value="2"/>
</dbReference>
<evidence type="ECO:0000256" key="1">
    <source>
        <dbReference type="ARBA" id="ARBA00022737"/>
    </source>
</evidence>
<dbReference type="Gene3D" id="1.10.10.10">
    <property type="entry name" value="Winged helix-like DNA-binding domain superfamily/Winged helix DNA-binding domain"/>
    <property type="match status" value="2"/>
</dbReference>
<evidence type="ECO:0000256" key="6">
    <source>
        <dbReference type="SAM" id="MobiDB-lite"/>
    </source>
</evidence>
<dbReference type="SUPFAM" id="SSF158702">
    <property type="entry name" value="Sec63 N-terminal domain-like"/>
    <property type="match status" value="2"/>
</dbReference>
<accession>A0A2V3IJP5</accession>
<dbReference type="InterPro" id="IPR036390">
    <property type="entry name" value="WH_DNA-bd_sf"/>
</dbReference>
<dbReference type="InterPro" id="IPR057842">
    <property type="entry name" value="WH_MER3"/>
</dbReference>
<dbReference type="Gene3D" id="2.60.40.150">
    <property type="entry name" value="C2 domain"/>
    <property type="match status" value="2"/>
</dbReference>
<dbReference type="Pfam" id="PF18149">
    <property type="entry name" value="Helicase_PWI"/>
    <property type="match status" value="1"/>
</dbReference>
<dbReference type="OrthoDB" id="5575at2759"/>
<dbReference type="SMART" id="SM00490">
    <property type="entry name" value="HELICc"/>
    <property type="match status" value="1"/>
</dbReference>
<evidence type="ECO:0000256" key="4">
    <source>
        <dbReference type="ARBA" id="ARBA00022806"/>
    </source>
</evidence>
<dbReference type="Gene3D" id="1.10.3380.10">
    <property type="entry name" value="Sec63 N-terminal domain-like domain"/>
    <property type="match status" value="2"/>
</dbReference>
<reference evidence="9 10" key="1">
    <citation type="journal article" date="2018" name="Mol. Biol. Evol.">
        <title>Analysis of the draft genome of the red seaweed Gracilariopsis chorda provides insights into genome size evolution in Rhodophyta.</title>
        <authorList>
            <person name="Lee J."/>
            <person name="Yang E.C."/>
            <person name="Graf L."/>
            <person name="Yang J.H."/>
            <person name="Qiu H."/>
            <person name="Zel Zion U."/>
            <person name="Chan C.X."/>
            <person name="Stephens T.G."/>
            <person name="Weber A.P.M."/>
            <person name="Boo G.H."/>
            <person name="Boo S.M."/>
            <person name="Kim K.M."/>
            <person name="Shin Y."/>
            <person name="Jung M."/>
            <person name="Lee S.J."/>
            <person name="Yim H.S."/>
            <person name="Lee J.H."/>
            <person name="Bhattacharya D."/>
            <person name="Yoon H.S."/>
        </authorList>
    </citation>
    <scope>NUCLEOTIDE SEQUENCE [LARGE SCALE GENOMIC DNA]</scope>
    <source>
        <strain evidence="9 10">SKKU-2015</strain>
        <tissue evidence="9">Whole body</tissue>
    </source>
</reference>
<sequence>MVDEREIMKQYSYKATSKLVIENEKRRPREQSASITALQASNMPGRMGDRVASSRRPQPAAARVDKKKDQVSAEETKTLADQSVLDVAKELDLGASEYTYVPTTRVSQRAFEALLAFIMSKLGDQPRELLRSAADEVLASMKDDNLQEIEKKKVIEELFGNGMTNDEFTRLTLFCSQIRDYKSEDDSAEQLEPQSDDVLPVLRDVDEEEDDVADEVVELDDMDDRDAADDDDDFAQHLHIDDNDIERKEAPLEMKTIDPRDIDGEWLERQLGKLYEDKKKSKQLSNDIMNILSAENHSRMIENELASLLEFDKLDFISLLLDNRKSIVYCTKLARAKDPEERRHVEEVIRADEDGEKLLESLNYDDSSRMAIVDEHSNKNVVEREKSKKRRRANQVELSDEAGTRLHREQLRPSFALRKLDIESLKFQRGSRLMTVRDCKLPEGSEHVTKKDYEEWHIPAVRAVPSRSSNLISVNEMPSWTQPAFANTKQLNRMQSEVFPCAFESDENMLLCAPTGAGKTNVAVLTILKCVANSMPKSSRSIQDADLTCFKVIYVAPMKALVAEVVENLSKRLGPLGLEVRELTGDVGMTKQEIENTQVIVTTPEKWDIVTRKSGEKTYTSLVRLLIVDEIHLLHDERGPVIESLVARTSRNVETMTASTRVVGLSATLPNYKDVAMFLQVEFSKGLFYFDSTHRPCPLQQCYVGITAKRAFKRFQLMNDITYEKVKLQLQTSNQVIIFVHSRKETSATCRLLVEKAIEDEIIDQFLNPTSASYEIVQSELAGVNGKELANVLEHGLATHHAGMTRNDRQLVEALFEAGHIKVLVSTATLAWGVNLPAHAVIIKGTQVYSPEQGRWIELSSMDVMQMMGRAGRPQFDTFGEGYIITSKADVLYYLSLLNDQLPIESQFVSKLVDMLNAEVATGSVTSVNDGSQWLCYTYLYVRMVKDPALYGVAADEHHQDKALERRRAELIHAAATELHRCGLVKYNKQTGEIVGTPLGRIASDFYVSHESMSVYSGEMKSTTTDIDLLRIFSMSNEFEHMQVREEEKLELARLAERIPVPIKESLDEPTAKVSVLLQSHISKLGLDGLALKADMVYVTQSAGRLARALLEVAAQGKWASLFDKCLNLSKSVSMRQWPSQTPLRQFGNAIGEEVLHRIERKDIPFERYYDLTVSEVGELLRDAKLGKTVHRLIHSLPRMEIEANVRPLSRSTLEIELTLIPDFRYDRKIHKSGEGFWIVVEDADSEILLHSELFFLRPAVASEEHSLTFTVKLTAPQPPQYFIRCSSDRWIAPPTVVPLSFRSLVLPEKFVPYTRLLDTRLLSVAKAFSDEDSMVSIEDEGKLAYREAMSEIREYFARESSHLTRLQTQLFDVLFESETNSVVASLPGEERDKCGELCVARLFSQNPTATAVWVVGRGEVALDHKYESLVTGLGKHLGLSVGKFQSDRSEEISFLRSTSGALVFTTPERWDMFSRRWRQKREGKIIKKIRLIILDGVHHLSEQSSAGSAMEVVGSRARYMAAEAAQSGIEGMRIIALSDPIANARDIGHWIGAPPAAVFSFHPKSLCRDLKLEVIDSTFRRGPRSTRAASLAKPVFNSIQKHIGKGNESTLVFVSSRKMAKNVALELTVLASQGGNPNRFGDLSSVPSTMMEQIQTRSLRQTLSSGVGYVHENLDQVEQAIAKQLFAERKCTVLVATSSQCWRSINSKAYLVVVAGTSYDDNGAYATRRAEYSSSDLLKMVCSTRDAYDDSHLGSAVVITDPSLREHYETYTLEPLPVESQLRRFLADHFNAEIEAGVIESKQEAVDYLTWTFFYRRLPKNPNYYGMNGTSPAEISNNLSELVETALSDLESSRCIAADAEEDVSISSLNIGRIAAHFYIRHATVELFASSITPKTKLRGLIDILSLASEFGEIPVRLGDEDVLRNLAARVPVSLEDANTTSYSSPHVKAHLLLQAHLTRESIPYDFLEDQKRIVLIGVRLLRAMVDVIASNGWLKPVLAAIELGQMLVQGLWDHELPLMQLPHIDKHIATTLKEKYDVTDIFGFLEMEDNDRADILKSLSSKQVMAVSEACQLVPNLDDFVVESVKNSTDDDGLTTTRVMAVISRSEEEEAEDEASNIEVVPTVSAPLYPDTKEEGWWVIVGNPETNTLLNLKFIALKQRAKVKLVFDSPPSGHHSLQLYLLSDSYIDCDQEDSFVVDIS</sequence>
<dbReference type="SUPFAM" id="SSF46785">
    <property type="entry name" value="Winged helix' DNA-binding domain"/>
    <property type="match status" value="2"/>
</dbReference>
<dbReference type="PIRSF" id="PIRSF039073">
    <property type="entry name" value="BRR2"/>
    <property type="match status" value="1"/>
</dbReference>
<dbReference type="SUPFAM" id="SSF81296">
    <property type="entry name" value="E set domains"/>
    <property type="match status" value="2"/>
</dbReference>
<feature type="compositionally biased region" description="Polar residues" evidence="6">
    <location>
        <begin position="31"/>
        <end position="42"/>
    </location>
</feature>
<dbReference type="FunFam" id="2.60.40.150:FF:000004">
    <property type="entry name" value="RNA helicase, activating signal cointegrator 1"/>
    <property type="match status" value="1"/>
</dbReference>
<dbReference type="InterPro" id="IPR014001">
    <property type="entry name" value="Helicase_ATP-bd"/>
</dbReference>
<dbReference type="PROSITE" id="PS51192">
    <property type="entry name" value="HELICASE_ATP_BIND_1"/>
    <property type="match status" value="1"/>
</dbReference>
<dbReference type="Pfam" id="PF00270">
    <property type="entry name" value="DEAD"/>
    <property type="match status" value="1"/>
</dbReference>
<evidence type="ECO:0000256" key="2">
    <source>
        <dbReference type="ARBA" id="ARBA00022741"/>
    </source>
</evidence>
<keyword evidence="2" id="KW-0547">Nucleotide-binding</keyword>
<evidence type="ECO:0000256" key="5">
    <source>
        <dbReference type="ARBA" id="ARBA00022840"/>
    </source>
</evidence>
<dbReference type="EMBL" id="NBIV01000168">
    <property type="protein sequence ID" value="PXF42316.1"/>
    <property type="molecule type" value="Genomic_DNA"/>
</dbReference>
<keyword evidence="5" id="KW-0067">ATP-binding</keyword>
<dbReference type="Pfam" id="PF00271">
    <property type="entry name" value="Helicase_C"/>
    <property type="match status" value="1"/>
</dbReference>
<dbReference type="FunFam" id="1.10.3380.10:FF:000001">
    <property type="entry name" value="U5 small nuclear ribonucleoprotein helicase"/>
    <property type="match status" value="1"/>
</dbReference>
<gene>
    <name evidence="9" type="ORF">BWQ96_07951</name>
</gene>
<dbReference type="GO" id="GO:0016787">
    <property type="term" value="F:hydrolase activity"/>
    <property type="evidence" value="ECO:0007669"/>
    <property type="project" value="UniProtKB-KW"/>
</dbReference>
<dbReference type="InterPro" id="IPR004179">
    <property type="entry name" value="Sec63-dom"/>
</dbReference>
<evidence type="ECO:0000313" key="10">
    <source>
        <dbReference type="Proteomes" id="UP000247409"/>
    </source>
</evidence>
<dbReference type="InterPro" id="IPR041094">
    <property type="entry name" value="Brr2_helicase_PWI"/>
</dbReference>
<feature type="region of interest" description="Disordered" evidence="6">
    <location>
        <begin position="382"/>
        <end position="401"/>
    </location>
</feature>
<dbReference type="FunFam" id="1.10.3380.10:FF:000002">
    <property type="entry name" value="Activating signal cointegrator 1 complex subunit 3"/>
    <property type="match status" value="1"/>
</dbReference>
<dbReference type="CDD" id="cd18795">
    <property type="entry name" value="SF2_C_Ski2"/>
    <property type="match status" value="1"/>
</dbReference>
<dbReference type="InterPro" id="IPR011545">
    <property type="entry name" value="DEAD/DEAH_box_helicase_dom"/>
</dbReference>
<dbReference type="GO" id="GO:0005524">
    <property type="term" value="F:ATP binding"/>
    <property type="evidence" value="ECO:0007669"/>
    <property type="project" value="UniProtKB-KW"/>
</dbReference>
<dbReference type="InterPro" id="IPR035892">
    <property type="entry name" value="C2_domain_sf"/>
</dbReference>
<dbReference type="GO" id="GO:0006397">
    <property type="term" value="P:mRNA processing"/>
    <property type="evidence" value="ECO:0007669"/>
    <property type="project" value="UniProtKB-ARBA"/>
</dbReference>
<feature type="domain" description="Helicase ATP-binding" evidence="7">
    <location>
        <begin position="500"/>
        <end position="687"/>
    </location>
</feature>
<dbReference type="PANTHER" id="PTHR47961:SF4">
    <property type="entry name" value="ACTIVATING SIGNAL COINTEGRATOR 1 COMPLEX SUBUNIT 3"/>
    <property type="match status" value="1"/>
</dbReference>
<dbReference type="Gene3D" id="1.10.150.20">
    <property type="entry name" value="5' to 3' exonuclease, C-terminal subdomain"/>
    <property type="match status" value="2"/>
</dbReference>
<protein>
    <submittedName>
        <fullName evidence="9">Uncharacterized protein</fullName>
    </submittedName>
</protein>
<dbReference type="Gene3D" id="3.40.50.300">
    <property type="entry name" value="P-loop containing nucleotide triphosphate hydrolases"/>
    <property type="match status" value="4"/>
</dbReference>
<evidence type="ECO:0000259" key="7">
    <source>
        <dbReference type="PROSITE" id="PS51192"/>
    </source>
</evidence>
<dbReference type="PROSITE" id="PS51194">
    <property type="entry name" value="HELICASE_CTER"/>
    <property type="match status" value="1"/>
</dbReference>
<name>A0A2V3IJP5_9FLOR</name>
<evidence type="ECO:0000259" key="8">
    <source>
        <dbReference type="PROSITE" id="PS51194"/>
    </source>
</evidence>
<dbReference type="InterPro" id="IPR014756">
    <property type="entry name" value="Ig_E-set"/>
</dbReference>
<dbReference type="Pfam" id="PF02889">
    <property type="entry name" value="Sec63"/>
    <property type="match status" value="2"/>
</dbReference>
<dbReference type="SMART" id="SM00487">
    <property type="entry name" value="DEXDc"/>
    <property type="match status" value="1"/>
</dbReference>
<dbReference type="FunFam" id="1.10.150.20:FF:000004">
    <property type="entry name" value="U5 small nuclear ribonucleoprotein helicase"/>
    <property type="match status" value="1"/>
</dbReference>
<dbReference type="FunFam" id="1.10.10.10:FF:000024">
    <property type="entry name" value="U5 small nuclear ribonucleoprotein helicase"/>
    <property type="match status" value="1"/>
</dbReference>
<keyword evidence="3" id="KW-0378">Hydrolase</keyword>
<feature type="compositionally biased region" description="Basic and acidic residues" evidence="6">
    <location>
        <begin position="63"/>
        <end position="75"/>
    </location>
</feature>
<feature type="compositionally biased region" description="Low complexity" evidence="6">
    <location>
        <begin position="50"/>
        <end position="62"/>
    </location>
</feature>
<keyword evidence="4" id="KW-0347">Helicase</keyword>
<dbReference type="InterPro" id="IPR048863">
    <property type="entry name" value="BRR2_plug"/>
</dbReference>
<dbReference type="Pfam" id="PF21188">
    <property type="entry name" value="BRR2_plug"/>
    <property type="match status" value="1"/>
</dbReference>
<dbReference type="FunFam" id="1.10.10.10:FF:000012">
    <property type="entry name" value="U5 small nuclear ribonucleoprotein helicase"/>
    <property type="match status" value="1"/>
</dbReference>
<proteinExistence type="predicted"/>
<dbReference type="PANTHER" id="PTHR47961">
    <property type="entry name" value="DNA POLYMERASE THETA, PUTATIVE (AFU_ORTHOLOGUE AFUA_1G05260)-RELATED"/>
    <property type="match status" value="1"/>
</dbReference>
<comment type="caution">
    <text evidence="9">The sequence shown here is derived from an EMBL/GenBank/DDBJ whole genome shotgun (WGS) entry which is preliminary data.</text>
</comment>
<dbReference type="GO" id="GO:0003676">
    <property type="term" value="F:nucleic acid binding"/>
    <property type="evidence" value="ECO:0007669"/>
    <property type="project" value="InterPro"/>
</dbReference>
<feature type="domain" description="Helicase C-terminal" evidence="8">
    <location>
        <begin position="720"/>
        <end position="932"/>
    </location>
</feature>
<dbReference type="GO" id="GO:0005634">
    <property type="term" value="C:nucleus"/>
    <property type="evidence" value="ECO:0007669"/>
    <property type="project" value="TreeGrafter"/>
</dbReference>
<keyword evidence="1" id="KW-0677">Repeat</keyword>
<dbReference type="InterPro" id="IPR050474">
    <property type="entry name" value="Hel308_SKI2-like"/>
</dbReference>
<dbReference type="InterPro" id="IPR001650">
    <property type="entry name" value="Helicase_C-like"/>
</dbReference>
<dbReference type="GO" id="GO:0032991">
    <property type="term" value="C:protein-containing complex"/>
    <property type="evidence" value="ECO:0007669"/>
    <property type="project" value="UniProtKB-ARBA"/>
</dbReference>
<organism evidence="9 10">
    <name type="scientific">Gracilariopsis chorda</name>
    <dbReference type="NCBI Taxonomy" id="448386"/>
    <lineage>
        <taxon>Eukaryota</taxon>
        <taxon>Rhodophyta</taxon>
        <taxon>Florideophyceae</taxon>
        <taxon>Rhodymeniophycidae</taxon>
        <taxon>Gracilariales</taxon>
        <taxon>Gracilariaceae</taxon>
        <taxon>Gracilariopsis</taxon>
    </lineage>
</organism>
<dbReference type="GO" id="GO:0004386">
    <property type="term" value="F:helicase activity"/>
    <property type="evidence" value="ECO:0007669"/>
    <property type="project" value="UniProtKB-KW"/>
</dbReference>
<evidence type="ECO:0000313" key="9">
    <source>
        <dbReference type="EMBL" id="PXF42316.1"/>
    </source>
</evidence>
<dbReference type="Pfam" id="PF23445">
    <property type="entry name" value="WHD_SNRNP200"/>
    <property type="match status" value="2"/>
</dbReference>